<dbReference type="PRINTS" id="PR01435">
    <property type="entry name" value="NPOXDRDTASE5"/>
</dbReference>
<dbReference type="AlphaFoldDB" id="A0A2V4NNN5"/>
<dbReference type="GO" id="GO:0008137">
    <property type="term" value="F:NADH dehydrogenase (ubiquinone) activity"/>
    <property type="evidence" value="ECO:0007669"/>
    <property type="project" value="InterPro"/>
</dbReference>
<dbReference type="InterPro" id="IPR018393">
    <property type="entry name" value="NADHpl_OxRdtase_5_subgr"/>
</dbReference>
<feature type="transmembrane region" description="Helical" evidence="7">
    <location>
        <begin position="517"/>
        <end position="537"/>
    </location>
</feature>
<dbReference type="Pfam" id="PF00662">
    <property type="entry name" value="Proton_antipo_N"/>
    <property type="match status" value="1"/>
</dbReference>
<evidence type="ECO:0000256" key="7">
    <source>
        <dbReference type="SAM" id="Phobius"/>
    </source>
</evidence>
<feature type="transmembrane region" description="Helical" evidence="7">
    <location>
        <begin position="118"/>
        <end position="135"/>
    </location>
</feature>
<comment type="caution">
    <text evidence="10">The sequence shown here is derived from an EMBL/GenBank/DDBJ whole genome shotgun (WGS) entry which is preliminary data.</text>
</comment>
<feature type="transmembrane region" description="Helical" evidence="7">
    <location>
        <begin position="32"/>
        <end position="50"/>
    </location>
</feature>
<dbReference type="Pfam" id="PF00361">
    <property type="entry name" value="Proton_antipo_M"/>
    <property type="match status" value="1"/>
</dbReference>
<dbReference type="Gene3D" id="1.20.5.2700">
    <property type="match status" value="1"/>
</dbReference>
<keyword evidence="3 7" id="KW-1133">Transmembrane helix</keyword>
<dbReference type="GO" id="GO:0015990">
    <property type="term" value="P:electron transport coupled proton transport"/>
    <property type="evidence" value="ECO:0007669"/>
    <property type="project" value="TreeGrafter"/>
</dbReference>
<evidence type="ECO:0000256" key="6">
    <source>
        <dbReference type="SAM" id="MobiDB-lite"/>
    </source>
</evidence>
<dbReference type="NCBIfam" id="NF005141">
    <property type="entry name" value="PRK06590.1"/>
    <property type="match status" value="1"/>
</dbReference>
<feature type="transmembrane region" description="Helical" evidence="7">
    <location>
        <begin position="87"/>
        <end position="106"/>
    </location>
</feature>
<proteinExistence type="predicted"/>
<feature type="transmembrane region" description="Helical" evidence="7">
    <location>
        <begin position="414"/>
        <end position="437"/>
    </location>
</feature>
<dbReference type="GO" id="GO:0003954">
    <property type="term" value="F:NADH dehydrogenase activity"/>
    <property type="evidence" value="ECO:0007669"/>
    <property type="project" value="TreeGrafter"/>
</dbReference>
<evidence type="ECO:0000256" key="2">
    <source>
        <dbReference type="ARBA" id="ARBA00022692"/>
    </source>
</evidence>
<keyword evidence="4 7" id="KW-0472">Membrane</keyword>
<accession>A0A2V4NNN5</accession>
<dbReference type="PANTHER" id="PTHR42829:SF2">
    <property type="entry name" value="NADH-UBIQUINONE OXIDOREDUCTASE CHAIN 5"/>
    <property type="match status" value="1"/>
</dbReference>
<organism evidence="10 11">
    <name type="scientific">Streptomyces tateyamensis</name>
    <dbReference type="NCBI Taxonomy" id="565073"/>
    <lineage>
        <taxon>Bacteria</taxon>
        <taxon>Bacillati</taxon>
        <taxon>Actinomycetota</taxon>
        <taxon>Actinomycetes</taxon>
        <taxon>Kitasatosporales</taxon>
        <taxon>Streptomycetaceae</taxon>
        <taxon>Streptomyces</taxon>
    </lineage>
</organism>
<evidence type="ECO:0000313" key="11">
    <source>
        <dbReference type="Proteomes" id="UP000248039"/>
    </source>
</evidence>
<evidence type="ECO:0000259" key="9">
    <source>
        <dbReference type="Pfam" id="PF00662"/>
    </source>
</evidence>
<evidence type="ECO:0000256" key="1">
    <source>
        <dbReference type="ARBA" id="ARBA00004127"/>
    </source>
</evidence>
<dbReference type="GO" id="GO:0042773">
    <property type="term" value="P:ATP synthesis coupled electron transport"/>
    <property type="evidence" value="ECO:0007669"/>
    <property type="project" value="InterPro"/>
</dbReference>
<feature type="transmembrane region" description="Helical" evidence="7">
    <location>
        <begin position="476"/>
        <end position="497"/>
    </location>
</feature>
<dbReference type="PANTHER" id="PTHR42829">
    <property type="entry name" value="NADH-UBIQUINONE OXIDOREDUCTASE CHAIN 5"/>
    <property type="match status" value="1"/>
</dbReference>
<evidence type="ECO:0000256" key="4">
    <source>
        <dbReference type="ARBA" id="ARBA00023136"/>
    </source>
</evidence>
<dbReference type="PRINTS" id="PR01434">
    <property type="entry name" value="NADHDHGNASE5"/>
</dbReference>
<gene>
    <name evidence="10" type="ORF">C7C46_11600</name>
</gene>
<evidence type="ECO:0000256" key="3">
    <source>
        <dbReference type="ARBA" id="ARBA00022989"/>
    </source>
</evidence>
<feature type="domain" description="NADH-Ubiquinone oxidoreductase (complex I) chain 5 N-terminal" evidence="9">
    <location>
        <begin position="69"/>
        <end position="119"/>
    </location>
</feature>
<evidence type="ECO:0000259" key="8">
    <source>
        <dbReference type="Pfam" id="PF00361"/>
    </source>
</evidence>
<dbReference type="OrthoDB" id="9811798at2"/>
<evidence type="ECO:0000256" key="5">
    <source>
        <dbReference type="RuleBase" id="RU000320"/>
    </source>
</evidence>
<dbReference type="InterPro" id="IPR001516">
    <property type="entry name" value="Proton_antipo_N"/>
</dbReference>
<dbReference type="Proteomes" id="UP000248039">
    <property type="component" value="Unassembled WGS sequence"/>
</dbReference>
<protein>
    <submittedName>
        <fullName evidence="10">NADH-quinone oxidoreductase subunit L</fullName>
    </submittedName>
</protein>
<dbReference type="RefSeq" id="WP_110668496.1">
    <property type="nucleotide sequence ID" value="NZ_PYBW01000036.1"/>
</dbReference>
<dbReference type="InterPro" id="IPR003945">
    <property type="entry name" value="NU5C-like"/>
</dbReference>
<feature type="domain" description="NADH:quinone oxidoreductase/Mrp antiporter transmembrane" evidence="8">
    <location>
        <begin position="135"/>
        <end position="421"/>
    </location>
</feature>
<feature type="transmembrane region" description="Helical" evidence="7">
    <location>
        <begin position="141"/>
        <end position="160"/>
    </location>
</feature>
<reference evidence="10 11" key="1">
    <citation type="submission" date="2018-03" db="EMBL/GenBank/DDBJ databases">
        <title>Bioinformatic expansion and discovery of thiopeptide antibiotics.</title>
        <authorList>
            <person name="Schwalen C.J."/>
            <person name="Hudson G.A."/>
            <person name="Mitchell D.A."/>
        </authorList>
    </citation>
    <scope>NUCLEOTIDE SEQUENCE [LARGE SCALE GENOMIC DNA]</scope>
    <source>
        <strain evidence="10 11">ATCC 21389</strain>
    </source>
</reference>
<dbReference type="GO" id="GO:0012505">
    <property type="term" value="C:endomembrane system"/>
    <property type="evidence" value="ECO:0007669"/>
    <property type="project" value="UniProtKB-SubCell"/>
</dbReference>
<keyword evidence="11" id="KW-1185">Reference proteome</keyword>
<comment type="subcellular location">
    <subcellularLocation>
        <location evidence="1">Endomembrane system</location>
        <topology evidence="1">Multi-pass membrane protein</topology>
    </subcellularLocation>
    <subcellularLocation>
        <location evidence="5">Membrane</location>
        <topology evidence="5">Multi-pass membrane protein</topology>
    </subcellularLocation>
</comment>
<feature type="transmembrane region" description="Helical" evidence="7">
    <location>
        <begin position="372"/>
        <end position="394"/>
    </location>
</feature>
<dbReference type="InterPro" id="IPR001750">
    <property type="entry name" value="ND/Mrp_TM"/>
</dbReference>
<name>A0A2V4NNN5_9ACTN</name>
<dbReference type="EMBL" id="PYBW01000036">
    <property type="protein sequence ID" value="PYC81350.1"/>
    <property type="molecule type" value="Genomic_DNA"/>
</dbReference>
<feature type="region of interest" description="Disordered" evidence="6">
    <location>
        <begin position="448"/>
        <end position="467"/>
    </location>
</feature>
<feature type="transmembrane region" description="Helical" evidence="7">
    <location>
        <begin position="615"/>
        <end position="636"/>
    </location>
</feature>
<feature type="compositionally biased region" description="Basic and acidic residues" evidence="6">
    <location>
        <begin position="458"/>
        <end position="467"/>
    </location>
</feature>
<feature type="transmembrane region" description="Helical" evidence="7">
    <location>
        <begin position="181"/>
        <end position="203"/>
    </location>
</feature>
<evidence type="ECO:0000313" key="10">
    <source>
        <dbReference type="EMBL" id="PYC81350.1"/>
    </source>
</evidence>
<keyword evidence="2 5" id="KW-0812">Transmembrane</keyword>
<dbReference type="GO" id="GO:0016020">
    <property type="term" value="C:membrane"/>
    <property type="evidence" value="ECO:0007669"/>
    <property type="project" value="UniProtKB-SubCell"/>
</dbReference>
<sequence length="639" mass="67948">MNSLIPLLVAAPLAGAALLLLGGRVLDRFGHWLGTLAAALSFAFGLVLFFDMLGRPADDRAVHVKLFSWIPVAGFRADAAFQLDQLSITFVLLITGVGTLIHLYSVGYMAHDERRRRFFGYLNLFLAAMLILVLADNYLLLYVGWEGVGLASYLLIGFWQHKPSAATAAKKAFLVNRVGDVGLSIAIMLMFTQFGDFSFAGVFENAPQASQGKLTAIGLMLLLAACGKSAQVPLQSWLGDAMEGPTPVSALIHAATMVTAGVYLITRSHAVFDLAPDAQTAVVCVGAVTLIFGAVVGCAKDDIKKALAGSTMSQIGYMVLAAGLGPIGYVFAIMHLVTHGFFKAGLFLGAGSVMHGMDDEVNMRHYGGLRKYMPITFVTFALGYLAIIGFPFLSGYFSKDKIIEAAFAKGGTEGWILGLVTLVGAAVTAFYMTRVMLLTFFGQKRWRPTADTSGSAAGEERMPHPHESPASMTVPMILLAFGSVFAGGLFTLNSSFLRWLEPVTGHSEGHSPLPSGVVTGLTIACMLAGVGVSYLMYGRGEVPVVPPIGSPLTRAARRDLLQDDFNHAVLVRPGSALAAALVYFDIKGLDGFVNGLAATIGGVSSRLRRVQNGYVRSYALSMFGGTLVLVATTLLMRSA</sequence>
<dbReference type="NCBIfam" id="TIGR01974">
    <property type="entry name" value="NDH_I_L"/>
    <property type="match status" value="1"/>
</dbReference>
<feature type="transmembrane region" description="Helical" evidence="7">
    <location>
        <begin position="278"/>
        <end position="299"/>
    </location>
</feature>
<feature type="transmembrane region" description="Helical" evidence="7">
    <location>
        <begin position="248"/>
        <end position="266"/>
    </location>
</feature>